<dbReference type="RefSeq" id="WP_085885992.1">
    <property type="nucleotide sequence ID" value="NZ_FWFN01000001.1"/>
</dbReference>
<protein>
    <submittedName>
        <fullName evidence="2">Uncharacterized protein</fullName>
    </submittedName>
</protein>
<feature type="signal peptide" evidence="1">
    <location>
        <begin position="1"/>
        <end position="23"/>
    </location>
</feature>
<organism evidence="2 3">
    <name type="scientific">Pseudooceanicola marinus</name>
    <dbReference type="NCBI Taxonomy" id="396013"/>
    <lineage>
        <taxon>Bacteria</taxon>
        <taxon>Pseudomonadati</taxon>
        <taxon>Pseudomonadota</taxon>
        <taxon>Alphaproteobacteria</taxon>
        <taxon>Rhodobacterales</taxon>
        <taxon>Paracoccaceae</taxon>
        <taxon>Pseudooceanicola</taxon>
    </lineage>
</organism>
<feature type="chain" id="PRO_5012891626" evidence="1">
    <location>
        <begin position="24"/>
        <end position="193"/>
    </location>
</feature>
<name>A0A1X6Y463_9RHOB</name>
<evidence type="ECO:0000313" key="3">
    <source>
        <dbReference type="Proteomes" id="UP000193963"/>
    </source>
</evidence>
<keyword evidence="1" id="KW-0732">Signal</keyword>
<dbReference type="EMBL" id="FWFN01000001">
    <property type="protein sequence ID" value="SLN10115.1"/>
    <property type="molecule type" value="Genomic_DNA"/>
</dbReference>
<evidence type="ECO:0000313" key="2">
    <source>
        <dbReference type="EMBL" id="SLN10115.1"/>
    </source>
</evidence>
<dbReference type="Proteomes" id="UP000193963">
    <property type="component" value="Unassembled WGS sequence"/>
</dbReference>
<reference evidence="2 3" key="1">
    <citation type="submission" date="2017-03" db="EMBL/GenBank/DDBJ databases">
        <authorList>
            <person name="Afonso C.L."/>
            <person name="Miller P.J."/>
            <person name="Scott M.A."/>
            <person name="Spackman E."/>
            <person name="Goraichik I."/>
            <person name="Dimitrov K.M."/>
            <person name="Suarez D.L."/>
            <person name="Swayne D.E."/>
        </authorList>
    </citation>
    <scope>NUCLEOTIDE SEQUENCE [LARGE SCALE GENOMIC DNA]</scope>
    <source>
        <strain evidence="2 3">CECT 7751</strain>
    </source>
</reference>
<accession>A0A1X6Y463</accession>
<gene>
    <name evidence="2" type="ORF">PSM7751_00043</name>
</gene>
<dbReference type="AlphaFoldDB" id="A0A1X6Y463"/>
<dbReference type="OrthoDB" id="195732at2"/>
<sequence>MNALHATLALALAATTAVPAAQANPYEASMRDYLESEVLLWVFDGVVIDAIRAQNAAHPDITQAEIDALDAQWQAEVGSANQPLVEAVLNKPASAYLSAQMAESLGAITEIFLMDAHGLNVAATGPTSDYWQGDEAKFQQTYLVGAGAVHVGDVELDESTQSYQGQVSISVMDPDSKEVIGAVTVGLNAELLY</sequence>
<proteinExistence type="predicted"/>
<keyword evidence="3" id="KW-1185">Reference proteome</keyword>
<evidence type="ECO:0000256" key="1">
    <source>
        <dbReference type="SAM" id="SignalP"/>
    </source>
</evidence>